<gene>
    <name evidence="2" type="ORF">KY290_037103</name>
</gene>
<organism evidence="2 3">
    <name type="scientific">Solanum tuberosum</name>
    <name type="common">Potato</name>
    <dbReference type="NCBI Taxonomy" id="4113"/>
    <lineage>
        <taxon>Eukaryota</taxon>
        <taxon>Viridiplantae</taxon>
        <taxon>Streptophyta</taxon>
        <taxon>Embryophyta</taxon>
        <taxon>Tracheophyta</taxon>
        <taxon>Spermatophyta</taxon>
        <taxon>Magnoliopsida</taxon>
        <taxon>eudicotyledons</taxon>
        <taxon>Gunneridae</taxon>
        <taxon>Pentapetalae</taxon>
        <taxon>asterids</taxon>
        <taxon>lamiids</taxon>
        <taxon>Solanales</taxon>
        <taxon>Solanaceae</taxon>
        <taxon>Solanoideae</taxon>
        <taxon>Solaneae</taxon>
        <taxon>Solanum</taxon>
    </lineage>
</organism>
<proteinExistence type="predicted"/>
<evidence type="ECO:0000256" key="1">
    <source>
        <dbReference type="SAM" id="MobiDB-lite"/>
    </source>
</evidence>
<feature type="region of interest" description="Disordered" evidence="1">
    <location>
        <begin position="16"/>
        <end position="69"/>
    </location>
</feature>
<protein>
    <submittedName>
        <fullName evidence="2">Uncharacterized protein</fullName>
    </submittedName>
</protein>
<sequence>MVMWLKFNFLTLLKTGQRRGRKNPKEVNHQRDEGRTDMDDLKETTDSDCSTQVHNGPHDRTGQKGNGAT</sequence>
<dbReference type="EMBL" id="JAIVGD010000028">
    <property type="protein sequence ID" value="KAH0738398.1"/>
    <property type="molecule type" value="Genomic_DNA"/>
</dbReference>
<feature type="compositionally biased region" description="Basic and acidic residues" evidence="1">
    <location>
        <begin position="23"/>
        <end position="45"/>
    </location>
</feature>
<comment type="caution">
    <text evidence="2">The sequence shown here is derived from an EMBL/GenBank/DDBJ whole genome shotgun (WGS) entry which is preliminary data.</text>
</comment>
<accession>A0ABQ7TW13</accession>
<dbReference type="Proteomes" id="UP000826656">
    <property type="component" value="Unassembled WGS sequence"/>
</dbReference>
<reference evidence="2 3" key="1">
    <citation type="journal article" date="2021" name="bioRxiv">
        <title>Chromosome-scale and haplotype-resolved genome assembly of a tetraploid potato cultivar.</title>
        <authorList>
            <person name="Sun H."/>
            <person name="Jiao W.-B."/>
            <person name="Krause K."/>
            <person name="Campoy J.A."/>
            <person name="Goel M."/>
            <person name="Folz-Donahue K."/>
            <person name="Kukat C."/>
            <person name="Huettel B."/>
            <person name="Schneeberger K."/>
        </authorList>
    </citation>
    <scope>NUCLEOTIDE SEQUENCE [LARGE SCALE GENOMIC DNA]</scope>
    <source>
        <strain evidence="2">SolTubOtavaFocal</strain>
        <tissue evidence="2">Leaves</tissue>
    </source>
</reference>
<name>A0ABQ7TW13_SOLTU</name>
<evidence type="ECO:0000313" key="3">
    <source>
        <dbReference type="Proteomes" id="UP000826656"/>
    </source>
</evidence>
<keyword evidence="3" id="KW-1185">Reference proteome</keyword>
<evidence type="ECO:0000313" key="2">
    <source>
        <dbReference type="EMBL" id="KAH0738398.1"/>
    </source>
</evidence>